<protein>
    <recommendedName>
        <fullName evidence="1">Integrase zinc-binding domain-containing protein</fullName>
    </recommendedName>
</protein>
<keyword evidence="3" id="KW-1185">Reference proteome</keyword>
<feature type="domain" description="Integrase zinc-binding" evidence="1">
    <location>
        <begin position="18"/>
        <end position="69"/>
    </location>
</feature>
<dbReference type="EMBL" id="JAEFCI010000855">
    <property type="protein sequence ID" value="KAG5463289.1"/>
    <property type="molecule type" value="Genomic_DNA"/>
</dbReference>
<dbReference type="AlphaFoldDB" id="A0A8H8A190"/>
<dbReference type="InterPro" id="IPR041588">
    <property type="entry name" value="Integrase_H2C2"/>
</dbReference>
<dbReference type="Proteomes" id="UP000673691">
    <property type="component" value="Unassembled WGS sequence"/>
</dbReference>
<dbReference type="Pfam" id="PF17921">
    <property type="entry name" value="Integrase_H2C2"/>
    <property type="match status" value="1"/>
</dbReference>
<comment type="caution">
    <text evidence="2">The sequence shown here is derived from an EMBL/GenBank/DDBJ whole genome shotgun (WGS) entry which is preliminary data.</text>
</comment>
<organism evidence="2 3">
    <name type="scientific">Olpidium bornovanus</name>
    <dbReference type="NCBI Taxonomy" id="278681"/>
    <lineage>
        <taxon>Eukaryota</taxon>
        <taxon>Fungi</taxon>
        <taxon>Fungi incertae sedis</taxon>
        <taxon>Olpidiomycota</taxon>
        <taxon>Olpidiomycotina</taxon>
        <taxon>Olpidiomycetes</taxon>
        <taxon>Olpidiales</taxon>
        <taxon>Olpidiaceae</taxon>
        <taxon>Olpidium</taxon>
    </lineage>
</organism>
<dbReference type="Gene3D" id="1.10.340.70">
    <property type="match status" value="1"/>
</dbReference>
<evidence type="ECO:0000313" key="2">
    <source>
        <dbReference type="EMBL" id="KAG5463289.1"/>
    </source>
</evidence>
<dbReference type="OrthoDB" id="10681628at2759"/>
<accession>A0A8H8A190</accession>
<gene>
    <name evidence="2" type="ORF">BJ554DRAFT_509</name>
</gene>
<reference evidence="2 3" key="1">
    <citation type="journal article" name="Sci. Rep.">
        <title>Genome-scale phylogenetic analyses confirm Olpidium as the closest living zoosporic fungus to the non-flagellated, terrestrial fungi.</title>
        <authorList>
            <person name="Chang Y."/>
            <person name="Rochon D."/>
            <person name="Sekimoto S."/>
            <person name="Wang Y."/>
            <person name="Chovatia M."/>
            <person name="Sandor L."/>
            <person name="Salamov A."/>
            <person name="Grigoriev I.V."/>
            <person name="Stajich J.E."/>
            <person name="Spatafora J.W."/>
        </authorList>
    </citation>
    <scope>NUCLEOTIDE SEQUENCE [LARGE SCALE GENOMIC DNA]</scope>
    <source>
        <strain evidence="2">S191</strain>
    </source>
</reference>
<evidence type="ECO:0000313" key="3">
    <source>
        <dbReference type="Proteomes" id="UP000673691"/>
    </source>
</evidence>
<proteinExistence type="predicted"/>
<evidence type="ECO:0000259" key="1">
    <source>
        <dbReference type="Pfam" id="PF17921"/>
    </source>
</evidence>
<name>A0A8H8A190_9FUNG</name>
<sequence length="132" mass="15127">QPHDGGVPKRVVCTDVKIKRILQGVYDSDVAGHRGIWSTYVRPRDLFIWGRMFESVQDYVCSCPTCRKFSEGKDRDTLALMIPTQLHRRWYIDIVATPCLSEGHVCYVEAREELSNFPEARALQSKRSEPVG</sequence>
<feature type="non-terminal residue" evidence="2">
    <location>
        <position position="1"/>
    </location>
</feature>